<dbReference type="RefSeq" id="XP_033650313.1">
    <property type="nucleotide sequence ID" value="XM_033793677.1"/>
</dbReference>
<dbReference type="Proteomes" id="UP000800097">
    <property type="component" value="Unassembled WGS sequence"/>
</dbReference>
<dbReference type="EMBL" id="ML986517">
    <property type="protein sequence ID" value="KAF2272774.1"/>
    <property type="molecule type" value="Genomic_DNA"/>
</dbReference>
<keyword evidence="1" id="KW-0812">Transmembrane</keyword>
<reference evidence="2" key="1">
    <citation type="journal article" date="2020" name="Stud. Mycol.">
        <title>101 Dothideomycetes genomes: a test case for predicting lifestyles and emergence of pathogens.</title>
        <authorList>
            <person name="Haridas S."/>
            <person name="Albert R."/>
            <person name="Binder M."/>
            <person name="Bloem J."/>
            <person name="Labutti K."/>
            <person name="Salamov A."/>
            <person name="Andreopoulos B."/>
            <person name="Baker S."/>
            <person name="Barry K."/>
            <person name="Bills G."/>
            <person name="Bluhm B."/>
            <person name="Cannon C."/>
            <person name="Castanera R."/>
            <person name="Culley D."/>
            <person name="Daum C."/>
            <person name="Ezra D."/>
            <person name="Gonzalez J."/>
            <person name="Henrissat B."/>
            <person name="Kuo A."/>
            <person name="Liang C."/>
            <person name="Lipzen A."/>
            <person name="Lutzoni F."/>
            <person name="Magnuson J."/>
            <person name="Mondo S."/>
            <person name="Nolan M."/>
            <person name="Ohm R."/>
            <person name="Pangilinan J."/>
            <person name="Park H.-J."/>
            <person name="Ramirez L."/>
            <person name="Alfaro M."/>
            <person name="Sun H."/>
            <person name="Tritt A."/>
            <person name="Yoshinaga Y."/>
            <person name="Zwiers L.-H."/>
            <person name="Turgeon B."/>
            <person name="Goodwin S."/>
            <person name="Spatafora J."/>
            <person name="Crous P."/>
            <person name="Grigoriev I."/>
        </authorList>
    </citation>
    <scope>NUCLEOTIDE SEQUENCE</scope>
    <source>
        <strain evidence="2">CBS 379.55</strain>
    </source>
</reference>
<keyword evidence="1" id="KW-1133">Transmembrane helix</keyword>
<organism evidence="2 3">
    <name type="scientific">Westerdykella ornata</name>
    <dbReference type="NCBI Taxonomy" id="318751"/>
    <lineage>
        <taxon>Eukaryota</taxon>
        <taxon>Fungi</taxon>
        <taxon>Dikarya</taxon>
        <taxon>Ascomycota</taxon>
        <taxon>Pezizomycotina</taxon>
        <taxon>Dothideomycetes</taxon>
        <taxon>Pleosporomycetidae</taxon>
        <taxon>Pleosporales</taxon>
        <taxon>Sporormiaceae</taxon>
        <taxon>Westerdykella</taxon>
    </lineage>
</organism>
<keyword evidence="1" id="KW-0472">Membrane</keyword>
<evidence type="ECO:0000313" key="2">
    <source>
        <dbReference type="EMBL" id="KAF2272774.1"/>
    </source>
</evidence>
<dbReference type="AlphaFoldDB" id="A0A6A6J9A3"/>
<accession>A0A6A6J9A3</accession>
<name>A0A6A6J9A3_WESOR</name>
<gene>
    <name evidence="2" type="ORF">EI97DRAFT_200740</name>
</gene>
<protein>
    <submittedName>
        <fullName evidence="2">Uncharacterized protein</fullName>
    </submittedName>
</protein>
<feature type="transmembrane region" description="Helical" evidence="1">
    <location>
        <begin position="270"/>
        <end position="289"/>
    </location>
</feature>
<keyword evidence="3" id="KW-1185">Reference proteome</keyword>
<evidence type="ECO:0000313" key="3">
    <source>
        <dbReference type="Proteomes" id="UP000800097"/>
    </source>
</evidence>
<dbReference type="GeneID" id="54546852"/>
<evidence type="ECO:0000256" key="1">
    <source>
        <dbReference type="SAM" id="Phobius"/>
    </source>
</evidence>
<proteinExistence type="predicted"/>
<sequence>MLVRRFGDLANTYDGNSLVGTFGGSGKAVCKKTDFRFIVGGGTWYPPSKQSKCGCTAPVYVVEAGLPSFDHANMTLYLAGDHHPRLSFDFGQTMEVHYEPSVSHDEVVRYSRLQNLTVGDRVLMVHGNATEGSDHFLGLLNDGGDEFQILLDRAFFRTNATLRSVVVQMTAEFSHLVSHPDSLIPQRQVESKAAVAFNVSDASILRSVLGTPAVLGTKRPAEIPLVAPHYADQLPLILSKLEQLTHITLPEKQKARLRGLTDTDLSLRELILIVLLGLVCFVFALRTPLRA</sequence>